<dbReference type="SMART" id="SM00867">
    <property type="entry name" value="YceI"/>
    <property type="match status" value="1"/>
</dbReference>
<evidence type="ECO:0000313" key="3">
    <source>
        <dbReference type="EMBL" id="AMO38319.1"/>
    </source>
</evidence>
<dbReference type="Gene3D" id="2.40.128.110">
    <property type="entry name" value="Lipid/polyisoprenoid-binding, YceI-like"/>
    <property type="match status" value="1"/>
</dbReference>
<dbReference type="KEGG" id="thu:AC731_016080"/>
<sequence length="185" mass="19747">MKRIALALFSTFALAASAHAVEYSQVQADQSRIAFAYQQMGVSMDGAFSKFSSQLRFDPAAPQAASATIEVELASIDTGSEEGDEEAARKTWFNTKDFPTARFESTGVKALGGNKYEVAGKLTIKGTTRDVVVPATFAEQGKAGVFEGSLTIKRGDFSIGEGAWKAFDVVANDVVIKFRITAAAK</sequence>
<feature type="chain" id="PRO_5007798054" evidence="1">
    <location>
        <begin position="21"/>
        <end position="185"/>
    </location>
</feature>
<keyword evidence="4" id="KW-1185">Reference proteome</keyword>
<dbReference type="EMBL" id="CP014646">
    <property type="protein sequence ID" value="AMO38319.1"/>
    <property type="molecule type" value="Genomic_DNA"/>
</dbReference>
<dbReference type="PANTHER" id="PTHR34406">
    <property type="entry name" value="PROTEIN YCEI"/>
    <property type="match status" value="1"/>
</dbReference>
<name>A0A127K8N5_9RHOO</name>
<dbReference type="InterPro" id="IPR007372">
    <property type="entry name" value="Lipid/polyisoprenoid-bd_YceI"/>
</dbReference>
<evidence type="ECO:0000259" key="2">
    <source>
        <dbReference type="SMART" id="SM00867"/>
    </source>
</evidence>
<dbReference type="PANTHER" id="PTHR34406:SF1">
    <property type="entry name" value="PROTEIN YCEI"/>
    <property type="match status" value="1"/>
</dbReference>
<keyword evidence="1" id="KW-0732">Signal</keyword>
<feature type="domain" description="Lipid/polyisoprenoid-binding YceI-like" evidence="2">
    <location>
        <begin position="22"/>
        <end position="183"/>
    </location>
</feature>
<proteinExistence type="predicted"/>
<dbReference type="AlphaFoldDB" id="A0A127K8N5"/>
<dbReference type="STRING" id="1134435.AC731_016080"/>
<dbReference type="RefSeq" id="WP_048707587.1">
    <property type="nucleotide sequence ID" value="NZ_CP014646.1"/>
</dbReference>
<dbReference type="SUPFAM" id="SSF101874">
    <property type="entry name" value="YceI-like"/>
    <property type="match status" value="1"/>
</dbReference>
<evidence type="ECO:0000256" key="1">
    <source>
        <dbReference type="SAM" id="SignalP"/>
    </source>
</evidence>
<evidence type="ECO:0000313" key="4">
    <source>
        <dbReference type="Proteomes" id="UP000036902"/>
    </source>
</evidence>
<gene>
    <name evidence="3" type="ORF">AC731_016080</name>
</gene>
<reference evidence="4" key="1">
    <citation type="submission" date="2016-03" db="EMBL/GenBank/DDBJ databases">
        <authorList>
            <person name="Ma C."/>
            <person name="Zhou S."/>
            <person name="Yang G."/>
        </authorList>
    </citation>
    <scope>NUCLEOTIDE SEQUENCE [LARGE SCALE GENOMIC DNA]</scope>
    <source>
        <strain evidence="4">SgZ-1</strain>
    </source>
</reference>
<dbReference type="Pfam" id="PF04264">
    <property type="entry name" value="YceI"/>
    <property type="match status" value="1"/>
</dbReference>
<dbReference type="Proteomes" id="UP000036902">
    <property type="component" value="Chromosome"/>
</dbReference>
<feature type="signal peptide" evidence="1">
    <location>
        <begin position="1"/>
        <end position="20"/>
    </location>
</feature>
<protein>
    <submittedName>
        <fullName evidence="3">Polyisoprenoid-binding protein</fullName>
    </submittedName>
</protein>
<accession>A0A127K8N5</accession>
<organism evidence="3 4">
    <name type="scientific">Thauera humireducens</name>
    <dbReference type="NCBI Taxonomy" id="1134435"/>
    <lineage>
        <taxon>Bacteria</taxon>
        <taxon>Pseudomonadati</taxon>
        <taxon>Pseudomonadota</taxon>
        <taxon>Betaproteobacteria</taxon>
        <taxon>Rhodocyclales</taxon>
        <taxon>Zoogloeaceae</taxon>
        <taxon>Thauera</taxon>
    </lineage>
</organism>
<dbReference type="InterPro" id="IPR036761">
    <property type="entry name" value="TTHA0802/YceI-like_sf"/>
</dbReference>